<dbReference type="EMBL" id="CP136891">
    <property type="protein sequence ID" value="WOK96729.1"/>
    <property type="molecule type" value="Genomic_DNA"/>
</dbReference>
<reference evidence="1 2" key="1">
    <citation type="submission" date="2023-10" db="EMBL/GenBank/DDBJ databases">
        <title>Chromosome-scale genome assembly provides insights into flower coloration mechanisms of Canna indica.</title>
        <authorList>
            <person name="Li C."/>
        </authorList>
    </citation>
    <scope>NUCLEOTIDE SEQUENCE [LARGE SCALE GENOMIC DNA]</scope>
    <source>
        <tissue evidence="1">Flower</tissue>
    </source>
</reference>
<evidence type="ECO:0000313" key="1">
    <source>
        <dbReference type="EMBL" id="WOK96729.1"/>
    </source>
</evidence>
<sequence length="142" mass="15832">MLLQAKVLSCCRFLHPMIAAAADHFFCQGPRPMNVLQKGLFKFLTKAQEGASIHALHVRKLRANLDGIGFTEKTWVQPKLHRTPCKPTHRVPALAPLGYWHGAVLRGRSQPVDPVNGMGIHALPTFYPIELWPHTRTGLVAD</sequence>
<protein>
    <submittedName>
        <fullName evidence="1">Uncharacterized protein</fullName>
    </submittedName>
</protein>
<evidence type="ECO:0000313" key="2">
    <source>
        <dbReference type="Proteomes" id="UP001327560"/>
    </source>
</evidence>
<keyword evidence="2" id="KW-1185">Reference proteome</keyword>
<dbReference type="Proteomes" id="UP001327560">
    <property type="component" value="Chromosome 2"/>
</dbReference>
<accession>A0AAQ3Q5H6</accession>
<proteinExistence type="predicted"/>
<organism evidence="1 2">
    <name type="scientific">Canna indica</name>
    <name type="common">Indian-shot</name>
    <dbReference type="NCBI Taxonomy" id="4628"/>
    <lineage>
        <taxon>Eukaryota</taxon>
        <taxon>Viridiplantae</taxon>
        <taxon>Streptophyta</taxon>
        <taxon>Embryophyta</taxon>
        <taxon>Tracheophyta</taxon>
        <taxon>Spermatophyta</taxon>
        <taxon>Magnoliopsida</taxon>
        <taxon>Liliopsida</taxon>
        <taxon>Zingiberales</taxon>
        <taxon>Cannaceae</taxon>
        <taxon>Canna</taxon>
    </lineage>
</organism>
<dbReference type="AlphaFoldDB" id="A0AAQ3Q5H6"/>
<gene>
    <name evidence="1" type="ORF">Cni_G05436</name>
</gene>
<name>A0AAQ3Q5H6_9LILI</name>